<organism evidence="1 2">
    <name type="scientific">Candidatus Dojkabacteria bacterium</name>
    <dbReference type="NCBI Taxonomy" id="2099670"/>
    <lineage>
        <taxon>Bacteria</taxon>
        <taxon>Candidatus Dojkabacteria</taxon>
    </lineage>
</organism>
<dbReference type="EMBL" id="DUTP01000001">
    <property type="protein sequence ID" value="HHX99121.1"/>
    <property type="molecule type" value="Genomic_DNA"/>
</dbReference>
<evidence type="ECO:0000313" key="1">
    <source>
        <dbReference type="EMBL" id="HHX99121.1"/>
    </source>
</evidence>
<sequence>MKDLEELVQFTNMIRGVAKVAPNIPKVFVRSSLASISSGVLTFEGLFPQKIKELGLEEMIKNSTYLLREQEGINYLSFVPDGELEDLRNETFIAMSALTDSIRVEIDSSIAGIEVSINVDIEETEIFTSISPYFFPEEDEYYPDYSILEKDLTPLGQKMVEIFGKELYFAFTGNTVNVSVLPVSNLRYGEVCKKTEKAIKAILNSITH</sequence>
<proteinExistence type="predicted"/>
<dbReference type="Proteomes" id="UP000576550">
    <property type="component" value="Unassembled WGS sequence"/>
</dbReference>
<gene>
    <name evidence="1" type="ORF">GX533_00315</name>
</gene>
<reference evidence="1 2" key="1">
    <citation type="journal article" date="2020" name="Biotechnol. Biofuels">
        <title>New insights from the biogas microbiome by comprehensive genome-resolved metagenomics of nearly 1600 species originating from multiple anaerobic digesters.</title>
        <authorList>
            <person name="Campanaro S."/>
            <person name="Treu L."/>
            <person name="Rodriguez-R L.M."/>
            <person name="Kovalovszki A."/>
            <person name="Ziels R.M."/>
            <person name="Maus I."/>
            <person name="Zhu X."/>
            <person name="Kougias P.G."/>
            <person name="Basile A."/>
            <person name="Luo G."/>
            <person name="Schluter A."/>
            <person name="Konstantinidis K.T."/>
            <person name="Angelidaki I."/>
        </authorList>
    </citation>
    <scope>NUCLEOTIDE SEQUENCE [LARGE SCALE GENOMIC DNA]</scope>
    <source>
        <strain evidence="1">AS05jafATM_89</strain>
    </source>
</reference>
<protein>
    <submittedName>
        <fullName evidence="1">Uncharacterized protein</fullName>
    </submittedName>
</protein>
<name>A0A832R8F9_9BACT</name>
<evidence type="ECO:0000313" key="2">
    <source>
        <dbReference type="Proteomes" id="UP000576550"/>
    </source>
</evidence>
<comment type="caution">
    <text evidence="1">The sequence shown here is derived from an EMBL/GenBank/DDBJ whole genome shotgun (WGS) entry which is preliminary data.</text>
</comment>
<dbReference type="AlphaFoldDB" id="A0A832R8F9"/>
<accession>A0A832R8F9</accession>